<feature type="domain" description="HTH araC/xylS-type" evidence="4">
    <location>
        <begin position="210"/>
        <end position="311"/>
    </location>
</feature>
<dbReference type="EMBL" id="BAAAZX010000026">
    <property type="protein sequence ID" value="GAA4017813.1"/>
    <property type="molecule type" value="Genomic_DNA"/>
</dbReference>
<dbReference type="SMART" id="SM00342">
    <property type="entry name" value="HTH_ARAC"/>
    <property type="match status" value="1"/>
</dbReference>
<dbReference type="PANTHER" id="PTHR46796">
    <property type="entry name" value="HTH-TYPE TRANSCRIPTIONAL ACTIVATOR RHAS-RELATED"/>
    <property type="match status" value="1"/>
</dbReference>
<name>A0ABP7SX75_9ACTN</name>
<evidence type="ECO:0000256" key="3">
    <source>
        <dbReference type="ARBA" id="ARBA00023163"/>
    </source>
</evidence>
<reference evidence="6" key="1">
    <citation type="journal article" date="2019" name="Int. J. Syst. Evol. Microbiol.">
        <title>The Global Catalogue of Microorganisms (GCM) 10K type strain sequencing project: providing services to taxonomists for standard genome sequencing and annotation.</title>
        <authorList>
            <consortium name="The Broad Institute Genomics Platform"/>
            <consortium name="The Broad Institute Genome Sequencing Center for Infectious Disease"/>
            <person name="Wu L."/>
            <person name="Ma J."/>
        </authorList>
    </citation>
    <scope>NUCLEOTIDE SEQUENCE [LARGE SCALE GENOMIC DNA]</scope>
    <source>
        <strain evidence="6">JCM 16924</strain>
    </source>
</reference>
<dbReference type="InterPro" id="IPR018060">
    <property type="entry name" value="HTH_AraC"/>
</dbReference>
<dbReference type="InterPro" id="IPR050204">
    <property type="entry name" value="AraC_XylS_family_regulators"/>
</dbReference>
<evidence type="ECO:0000259" key="4">
    <source>
        <dbReference type="PROSITE" id="PS01124"/>
    </source>
</evidence>
<comment type="caution">
    <text evidence="5">The sequence shown here is derived from an EMBL/GenBank/DDBJ whole genome shotgun (WGS) entry which is preliminary data.</text>
</comment>
<dbReference type="PROSITE" id="PS01124">
    <property type="entry name" value="HTH_ARAC_FAMILY_2"/>
    <property type="match status" value="1"/>
</dbReference>
<keyword evidence="2" id="KW-0238">DNA-binding</keyword>
<dbReference type="SUPFAM" id="SSF46689">
    <property type="entry name" value="Homeodomain-like"/>
    <property type="match status" value="1"/>
</dbReference>
<organism evidence="5 6">
    <name type="scientific">Streptomyces plumbiresistens</name>
    <dbReference type="NCBI Taxonomy" id="511811"/>
    <lineage>
        <taxon>Bacteria</taxon>
        <taxon>Bacillati</taxon>
        <taxon>Actinomycetota</taxon>
        <taxon>Actinomycetes</taxon>
        <taxon>Kitasatosporales</taxon>
        <taxon>Streptomycetaceae</taxon>
        <taxon>Streptomyces</taxon>
    </lineage>
</organism>
<dbReference type="PANTHER" id="PTHR46796:SF6">
    <property type="entry name" value="ARAC SUBFAMILY"/>
    <property type="match status" value="1"/>
</dbReference>
<accession>A0ABP7SX75</accession>
<evidence type="ECO:0000256" key="2">
    <source>
        <dbReference type="ARBA" id="ARBA00023125"/>
    </source>
</evidence>
<sequence length="322" mass="35422">MTTPSDDTSAGRFEFWREAVGHSFVPLEALPREVPDFRASLHTAQLGAVQVSVVAADPHGVAHTRKHIASDPADFVKVSLQLAGRCMLTQADRQALLEPGELAIYDTRHPYTLDFDQPYRTLVLMFPRVLLRLPDRDLTRMIATTVSCGDGLGPVVHPFLYGLAGQVRQLDALGTQRLADSVVDLVGAMLSERCAVHVTKQDDGRELLARRILTYMEQRLSDPGLGPDRIAAAHHISRRFLYKLLAERGYTVSGWLRERRLAECLRDLADPALAHTPVATVGSRWGFPDPAHFSHAFRSAYGMSPSEARSQARGAGRTALGA</sequence>
<keyword evidence="3" id="KW-0804">Transcription</keyword>
<dbReference type="Pfam" id="PF12833">
    <property type="entry name" value="HTH_18"/>
    <property type="match status" value="1"/>
</dbReference>
<dbReference type="PRINTS" id="PR00032">
    <property type="entry name" value="HTHARAC"/>
</dbReference>
<evidence type="ECO:0000313" key="6">
    <source>
        <dbReference type="Proteomes" id="UP001500456"/>
    </source>
</evidence>
<dbReference type="InterPro" id="IPR009057">
    <property type="entry name" value="Homeodomain-like_sf"/>
</dbReference>
<keyword evidence="1" id="KW-0805">Transcription regulation</keyword>
<dbReference type="InterPro" id="IPR020449">
    <property type="entry name" value="Tscrpt_reg_AraC-type_HTH"/>
</dbReference>
<evidence type="ECO:0000313" key="5">
    <source>
        <dbReference type="EMBL" id="GAA4017813.1"/>
    </source>
</evidence>
<dbReference type="Pfam" id="PF14525">
    <property type="entry name" value="AraC_binding_2"/>
    <property type="match status" value="1"/>
</dbReference>
<dbReference type="Proteomes" id="UP001500456">
    <property type="component" value="Unassembled WGS sequence"/>
</dbReference>
<gene>
    <name evidence="5" type="ORF">GCM10022232_71790</name>
</gene>
<dbReference type="Gene3D" id="1.10.10.60">
    <property type="entry name" value="Homeodomain-like"/>
    <property type="match status" value="1"/>
</dbReference>
<dbReference type="InterPro" id="IPR035418">
    <property type="entry name" value="AraC-bd_2"/>
</dbReference>
<protein>
    <submittedName>
        <fullName evidence="5">Helix-turn-helix domain-containing protein</fullName>
    </submittedName>
</protein>
<evidence type="ECO:0000256" key="1">
    <source>
        <dbReference type="ARBA" id="ARBA00023015"/>
    </source>
</evidence>
<keyword evidence="6" id="KW-1185">Reference proteome</keyword>
<proteinExistence type="predicted"/>